<sequence>MRIVLTIGAGIFLSGCTVGPMYKSPEISLPDRYSLVAPVTKASARDLHWWTDFNDSVLNALVHHGLQGNLNVAEARERVREAQAIVRRDSQVLSGNGQAEVTGNSNANNNTEFSTTASFGLGGQTQWAARAASERLEAAEIGVGEARRLLLSSLGTAYVDMRFLQRNLETRQQDLRSRQRTLRDLNKQFDAGAATKLDVLRAQALLSETKAEIPPITADIIQQRNRISTLLGVPVGELGIDLGYKGKQPVPRGVDDLGVPADLLRARPDIRIAERQYAAAVSDVGVAEAARYPSLSLSGLVTAPLKRGSWNESIVAGLTVPIFSQPSLAASVDAAEARAQQAYLAWRSTVLVAVEEVEGALADLRAANQAVRASREVVQLNQRSLDLTRRLLVESGDTTVLDLIDRERSVSSARAILAANVRDLANAYIALRIALGIGHDEVVDVATRNAVMAAEDIVTE</sequence>
<name>A0A1X7BR35_9RHOB</name>
<dbReference type="PROSITE" id="PS51257">
    <property type="entry name" value="PROKAR_LIPOPROTEIN"/>
    <property type="match status" value="1"/>
</dbReference>
<dbReference type="AlphaFoldDB" id="A0A1X7BR35"/>
<dbReference type="InterPro" id="IPR003423">
    <property type="entry name" value="OMP_efflux"/>
</dbReference>
<dbReference type="RefSeq" id="WP_085800033.1">
    <property type="nucleotide sequence ID" value="NZ_FWXB01000005.1"/>
</dbReference>
<evidence type="ECO:0000256" key="2">
    <source>
        <dbReference type="RuleBase" id="RU362097"/>
    </source>
</evidence>
<comment type="similarity">
    <text evidence="1 2">Belongs to the outer membrane factor (OMF) (TC 1.B.17) family.</text>
</comment>
<keyword evidence="2" id="KW-0564">Palmitate</keyword>
<dbReference type="SUPFAM" id="SSF56954">
    <property type="entry name" value="Outer membrane efflux proteins (OEP)"/>
    <property type="match status" value="1"/>
</dbReference>
<keyword evidence="2" id="KW-0812">Transmembrane</keyword>
<keyword evidence="2" id="KW-0449">Lipoprotein</keyword>
<proteinExistence type="inferred from homology"/>
<dbReference type="Pfam" id="PF02321">
    <property type="entry name" value="OEP"/>
    <property type="match status" value="2"/>
</dbReference>
<dbReference type="OrthoDB" id="7181739at2"/>
<dbReference type="InterPro" id="IPR010131">
    <property type="entry name" value="MdtP/NodT-like"/>
</dbReference>
<evidence type="ECO:0000256" key="1">
    <source>
        <dbReference type="ARBA" id="ARBA00007613"/>
    </source>
</evidence>
<dbReference type="EMBL" id="FWXB01000005">
    <property type="protein sequence ID" value="SMC12087.1"/>
    <property type="molecule type" value="Genomic_DNA"/>
</dbReference>
<organism evidence="3 4">
    <name type="scientific">Roseovarius aestuarii</name>
    <dbReference type="NCBI Taxonomy" id="475083"/>
    <lineage>
        <taxon>Bacteria</taxon>
        <taxon>Pseudomonadati</taxon>
        <taxon>Pseudomonadota</taxon>
        <taxon>Alphaproteobacteria</taxon>
        <taxon>Rhodobacterales</taxon>
        <taxon>Roseobacteraceae</taxon>
        <taxon>Roseovarius</taxon>
    </lineage>
</organism>
<evidence type="ECO:0000313" key="4">
    <source>
        <dbReference type="Proteomes" id="UP000193224"/>
    </source>
</evidence>
<dbReference type="NCBIfam" id="TIGR01845">
    <property type="entry name" value="outer_NodT"/>
    <property type="match status" value="1"/>
</dbReference>
<keyword evidence="4" id="KW-1185">Reference proteome</keyword>
<evidence type="ECO:0000313" key="3">
    <source>
        <dbReference type="EMBL" id="SMC12087.1"/>
    </source>
</evidence>
<dbReference type="Gene3D" id="2.20.200.10">
    <property type="entry name" value="Outer membrane efflux proteins (OEP)"/>
    <property type="match status" value="1"/>
</dbReference>
<gene>
    <name evidence="3" type="primary">cusC</name>
    <name evidence="3" type="ORF">ROA7745_01910</name>
</gene>
<dbReference type="Proteomes" id="UP000193224">
    <property type="component" value="Unassembled WGS sequence"/>
</dbReference>
<comment type="subcellular location">
    <subcellularLocation>
        <location evidence="2">Cell membrane</location>
        <topology evidence="2">Lipid-anchor</topology>
    </subcellularLocation>
</comment>
<dbReference type="Gene3D" id="1.20.1600.10">
    <property type="entry name" value="Outer membrane efflux proteins (OEP)"/>
    <property type="match status" value="1"/>
</dbReference>
<reference evidence="3 4" key="1">
    <citation type="submission" date="2017-03" db="EMBL/GenBank/DDBJ databases">
        <authorList>
            <person name="Afonso C.L."/>
            <person name="Miller P.J."/>
            <person name="Scott M.A."/>
            <person name="Spackman E."/>
            <person name="Goraichik I."/>
            <person name="Dimitrov K.M."/>
            <person name="Suarez D.L."/>
            <person name="Swayne D.E."/>
        </authorList>
    </citation>
    <scope>NUCLEOTIDE SEQUENCE [LARGE SCALE GENOMIC DNA]</scope>
    <source>
        <strain evidence="3 4">CECT 7745</strain>
    </source>
</reference>
<accession>A0A1X7BR35</accession>
<protein>
    <submittedName>
        <fullName evidence="3">Cation efflux system protein CusC</fullName>
    </submittedName>
</protein>
<keyword evidence="2" id="KW-0472">Membrane</keyword>
<dbReference type="GO" id="GO:0015562">
    <property type="term" value="F:efflux transmembrane transporter activity"/>
    <property type="evidence" value="ECO:0007669"/>
    <property type="project" value="InterPro"/>
</dbReference>
<dbReference type="PANTHER" id="PTHR30203">
    <property type="entry name" value="OUTER MEMBRANE CATION EFFLUX PROTEIN"/>
    <property type="match status" value="1"/>
</dbReference>
<keyword evidence="2" id="KW-1134">Transmembrane beta strand</keyword>
<dbReference type="GO" id="GO:0005886">
    <property type="term" value="C:plasma membrane"/>
    <property type="evidence" value="ECO:0007669"/>
    <property type="project" value="UniProtKB-SubCell"/>
</dbReference>